<dbReference type="PANTHER" id="PTHR30486:SF6">
    <property type="entry name" value="TYPE IV PILUS RETRACTATION ATPASE PILT"/>
    <property type="match status" value="1"/>
</dbReference>
<dbReference type="AlphaFoldDB" id="A0A497JKB0"/>
<comment type="caution">
    <text evidence="3">The sequence shown here is derived from an EMBL/GenBank/DDBJ whole genome shotgun (WGS) entry which is preliminary data.</text>
</comment>
<accession>A0A497JKB0</accession>
<dbReference type="SUPFAM" id="SSF52540">
    <property type="entry name" value="P-loop containing nucleoside triphosphate hydrolases"/>
    <property type="match status" value="1"/>
</dbReference>
<comment type="similarity">
    <text evidence="1">Belongs to the GSP E family.</text>
</comment>
<dbReference type="Proteomes" id="UP000277633">
    <property type="component" value="Unassembled WGS sequence"/>
</dbReference>
<evidence type="ECO:0000313" key="3">
    <source>
        <dbReference type="EMBL" id="RLG70450.1"/>
    </source>
</evidence>
<dbReference type="InterPro" id="IPR027417">
    <property type="entry name" value="P-loop_NTPase"/>
</dbReference>
<sequence>KEELAQKRMFENIKKENIMALKERLFAEGEKVEPLVKASGLTTLIPGYAYAKIVKEKNGRKVYYVIEPDLTEDELKKIELIKAELIEVLTIEELTREKIFARVEEIIRKRGYTFTRQGRHKLMYYLSRDLLGLERLEPLMHDNMIEDIECDGVGIPVYVIHKKEGHMPTNVVFETNEALEDFIIKMAQLAKTYVSYANPLLDAVLPDGSRVNAVLTSTVSTRGPSFTIRLFPEKPLPPTTLIDNGTADARIMAYFWTVLEFKKSILITGPTASGKTTLLNAIAMFIPQSLRVVSIEDTRELNLKHENWLPQVARPGFGPPDATGKRFGEIDLMALIKESFRQRPDYLIVGEVRGKETFILFQGMASGHCCLATMHARSVTDVVSRLITPPINLYPSLLESVDVIVNLGFVGEEGMKRRIRTIAEVKRYNMKEQRLEYVDILEKGTPTMQRGGLKIEGLEEFFPLTNRSIILKKISEENSIPLIELEKRIEKRTAFLKKLVKEKVFDFKDFTDRLEAYRNAEKGLIKSAVQVSK</sequence>
<protein>
    <recommendedName>
        <fullName evidence="2">Bacterial type II secretion system protein E domain-containing protein</fullName>
    </recommendedName>
</protein>
<gene>
    <name evidence="3" type="ORF">DRO07_00100</name>
</gene>
<dbReference type="Pfam" id="PF00437">
    <property type="entry name" value="T2SSE"/>
    <property type="match status" value="1"/>
</dbReference>
<feature type="domain" description="Bacterial type II secretion system protein E" evidence="2">
    <location>
        <begin position="162"/>
        <end position="405"/>
    </location>
</feature>
<dbReference type="CDD" id="cd01130">
    <property type="entry name" value="VirB11-like_ATPase"/>
    <property type="match status" value="1"/>
</dbReference>
<evidence type="ECO:0000256" key="1">
    <source>
        <dbReference type="ARBA" id="ARBA00006611"/>
    </source>
</evidence>
<evidence type="ECO:0000313" key="4">
    <source>
        <dbReference type="Proteomes" id="UP000277633"/>
    </source>
</evidence>
<dbReference type="InterPro" id="IPR050921">
    <property type="entry name" value="T4SS_GSP_E_ATPase"/>
</dbReference>
<reference evidence="3 4" key="1">
    <citation type="submission" date="2018-06" db="EMBL/GenBank/DDBJ databases">
        <title>Extensive metabolic versatility and redundancy in microbially diverse, dynamic hydrothermal sediments.</title>
        <authorList>
            <person name="Dombrowski N."/>
            <person name="Teske A."/>
            <person name="Baker B.J."/>
        </authorList>
    </citation>
    <scope>NUCLEOTIDE SEQUENCE [LARGE SCALE GENOMIC DNA]</scope>
    <source>
        <strain evidence="3">B9_G13</strain>
    </source>
</reference>
<name>A0A497JKB0_9ARCH</name>
<dbReference type="Gene3D" id="3.40.50.300">
    <property type="entry name" value="P-loop containing nucleotide triphosphate hydrolases"/>
    <property type="match status" value="1"/>
</dbReference>
<dbReference type="PANTHER" id="PTHR30486">
    <property type="entry name" value="TWITCHING MOTILITY PROTEIN PILT"/>
    <property type="match status" value="1"/>
</dbReference>
<feature type="non-terminal residue" evidence="3">
    <location>
        <position position="1"/>
    </location>
</feature>
<proteinExistence type="inferred from homology"/>
<dbReference type="Gene3D" id="3.30.450.380">
    <property type="match status" value="1"/>
</dbReference>
<evidence type="ECO:0000259" key="2">
    <source>
        <dbReference type="Pfam" id="PF00437"/>
    </source>
</evidence>
<organism evidence="3 4">
    <name type="scientific">Candidatus Iainarchaeum sp</name>
    <dbReference type="NCBI Taxonomy" id="3101447"/>
    <lineage>
        <taxon>Archaea</taxon>
        <taxon>Candidatus Iainarchaeota</taxon>
        <taxon>Candidatus Iainarchaeia</taxon>
        <taxon>Candidatus Iainarchaeales</taxon>
        <taxon>Candidatus Iainarchaeaceae</taxon>
        <taxon>Candidatus Iainarchaeum</taxon>
    </lineage>
</organism>
<dbReference type="GO" id="GO:0016887">
    <property type="term" value="F:ATP hydrolysis activity"/>
    <property type="evidence" value="ECO:0007669"/>
    <property type="project" value="InterPro"/>
</dbReference>
<dbReference type="InterPro" id="IPR001482">
    <property type="entry name" value="T2SS/T4SS_dom"/>
</dbReference>
<dbReference type="EMBL" id="QMWO01000002">
    <property type="protein sequence ID" value="RLG70450.1"/>
    <property type="molecule type" value="Genomic_DNA"/>
</dbReference>